<dbReference type="RefSeq" id="XP_020027792.1">
    <property type="nucleotide sequence ID" value="XM_020172203.1"/>
</dbReference>
<dbReference type="GO" id="GO:0006955">
    <property type="term" value="P:immune response"/>
    <property type="evidence" value="ECO:0007669"/>
    <property type="project" value="InterPro"/>
</dbReference>
<protein>
    <recommendedName>
        <fullName evidence="6">C-X-C motif chemokine</fullName>
    </recommendedName>
</protein>
<reference evidence="9" key="1">
    <citation type="submission" date="2025-08" db="UniProtKB">
        <authorList>
            <consortium name="RefSeq"/>
        </authorList>
    </citation>
    <scope>IDENTIFICATION</scope>
    <source>
        <tissue evidence="9">Leukocyte</tissue>
    </source>
</reference>
<dbReference type="InterPro" id="IPR036048">
    <property type="entry name" value="Interleukin_8-like_sf"/>
</dbReference>
<keyword evidence="7" id="KW-0732">Signal</keyword>
<dbReference type="KEGG" id="ccan:109691921"/>
<sequence length="160" mass="17452">MRLRSCHSAQALRSEGSLCALLVLLLLLTPQAPLAEAGPVAAVAVVRELRCICLTTTPGVHLKMITNLQVIAAGPQCSKVEVIATLKNGKEVCLDSEAPLIKKILQKMLDRKLIKRNDHALKKLSSLQQSNFLRETLDPGKMRMKGSIFSSSFFFVGSLL</sequence>
<comment type="similarity">
    <text evidence="2 6">Belongs to the intercrine alpha (chemokine CxC) family.</text>
</comment>
<evidence type="ECO:0000256" key="2">
    <source>
        <dbReference type="ARBA" id="ARBA00010665"/>
    </source>
</evidence>
<keyword evidence="6" id="KW-0145">Chemotaxis</keyword>
<dbReference type="SUPFAM" id="SSF54117">
    <property type="entry name" value="Interleukin 8-like chemokines"/>
    <property type="match status" value="1"/>
</dbReference>
<evidence type="ECO:0000256" key="4">
    <source>
        <dbReference type="ARBA" id="ARBA00022525"/>
    </source>
</evidence>
<dbReference type="GO" id="GO:0005615">
    <property type="term" value="C:extracellular space"/>
    <property type="evidence" value="ECO:0007669"/>
    <property type="project" value="UniProtKB-UniRule"/>
</dbReference>
<dbReference type="Pfam" id="PF00048">
    <property type="entry name" value="IL8"/>
    <property type="match status" value="1"/>
</dbReference>
<evidence type="ECO:0000313" key="9">
    <source>
        <dbReference type="RefSeq" id="XP_020027792.1"/>
    </source>
</evidence>
<dbReference type="InterPro" id="IPR001811">
    <property type="entry name" value="Chemokine_IL8-like_dom"/>
</dbReference>
<dbReference type="InterPro" id="IPR018048">
    <property type="entry name" value="Chemokine_CXC_CS"/>
</dbReference>
<evidence type="ECO:0000256" key="3">
    <source>
        <dbReference type="ARBA" id="ARBA00022514"/>
    </source>
</evidence>
<dbReference type="PRINTS" id="PR00437">
    <property type="entry name" value="SMALLCYTKCXC"/>
</dbReference>
<dbReference type="GO" id="GO:0006952">
    <property type="term" value="P:defense response"/>
    <property type="evidence" value="ECO:0007669"/>
    <property type="project" value="InterPro"/>
</dbReference>
<evidence type="ECO:0000256" key="7">
    <source>
        <dbReference type="SAM" id="SignalP"/>
    </source>
</evidence>
<evidence type="ECO:0000259" key="8">
    <source>
        <dbReference type="SMART" id="SM00199"/>
    </source>
</evidence>
<evidence type="ECO:0000256" key="6">
    <source>
        <dbReference type="RuleBase" id="RU361149"/>
    </source>
</evidence>
<proteinExistence type="inferred from homology"/>
<dbReference type="Gene3D" id="2.40.50.40">
    <property type="match status" value="1"/>
</dbReference>
<dbReference type="InterPro" id="IPR039809">
    <property type="entry name" value="Chemokine_b/g/d"/>
</dbReference>
<dbReference type="OrthoDB" id="8872899at2759"/>
<feature type="chain" id="PRO_5034910008" description="C-X-C motif chemokine" evidence="7">
    <location>
        <begin position="38"/>
        <end position="160"/>
    </location>
</feature>
<evidence type="ECO:0000256" key="1">
    <source>
        <dbReference type="ARBA" id="ARBA00004613"/>
    </source>
</evidence>
<dbReference type="InterPro" id="IPR033899">
    <property type="entry name" value="CXC_Chemokine_domain"/>
</dbReference>
<dbReference type="PRINTS" id="PR00436">
    <property type="entry name" value="INTERLEUKIN8"/>
</dbReference>
<feature type="signal peptide" evidence="7">
    <location>
        <begin position="1"/>
        <end position="37"/>
    </location>
</feature>
<dbReference type="SMART" id="SM00199">
    <property type="entry name" value="SCY"/>
    <property type="match status" value="1"/>
</dbReference>
<evidence type="ECO:0000256" key="5">
    <source>
        <dbReference type="ARBA" id="ARBA00023157"/>
    </source>
</evidence>
<name>A0A8B7V8S7_CASCN</name>
<dbReference type="PANTHER" id="PTHR12015:SF201">
    <property type="entry name" value="C-X-C MOTIF CHEMOKINE 6"/>
    <property type="match status" value="1"/>
</dbReference>
<dbReference type="PROSITE" id="PS00471">
    <property type="entry name" value="SMALL_CYTOKINES_CXC"/>
    <property type="match status" value="1"/>
</dbReference>
<dbReference type="InterPro" id="IPR001089">
    <property type="entry name" value="Chemokine_CXC"/>
</dbReference>
<organism evidence="9">
    <name type="scientific">Castor canadensis</name>
    <name type="common">American beaver</name>
    <dbReference type="NCBI Taxonomy" id="51338"/>
    <lineage>
        <taxon>Eukaryota</taxon>
        <taxon>Metazoa</taxon>
        <taxon>Chordata</taxon>
        <taxon>Craniata</taxon>
        <taxon>Vertebrata</taxon>
        <taxon>Euteleostomi</taxon>
        <taxon>Mammalia</taxon>
        <taxon>Eutheria</taxon>
        <taxon>Euarchontoglires</taxon>
        <taxon>Glires</taxon>
        <taxon>Rodentia</taxon>
        <taxon>Castorimorpha</taxon>
        <taxon>Castoridae</taxon>
        <taxon>Castor</taxon>
    </lineage>
</organism>
<dbReference type="AlphaFoldDB" id="A0A8B7V8S7"/>
<keyword evidence="5" id="KW-1015">Disulfide bond</keyword>
<dbReference type="GO" id="GO:0008009">
    <property type="term" value="F:chemokine activity"/>
    <property type="evidence" value="ECO:0007669"/>
    <property type="project" value="InterPro"/>
</dbReference>
<accession>A0A8B7V8S7</accession>
<feature type="domain" description="Chemokine interleukin-8-like" evidence="8">
    <location>
        <begin position="48"/>
        <end position="108"/>
    </location>
</feature>
<gene>
    <name evidence="9" type="primary">LOC109691921</name>
</gene>
<dbReference type="CDD" id="cd00273">
    <property type="entry name" value="Chemokine_CXC"/>
    <property type="match status" value="1"/>
</dbReference>
<keyword evidence="3 6" id="KW-0202">Cytokine</keyword>
<dbReference type="PANTHER" id="PTHR12015">
    <property type="entry name" value="SMALL INDUCIBLE CYTOKINE A"/>
    <property type="match status" value="1"/>
</dbReference>
<keyword evidence="4 6" id="KW-0964">Secreted</keyword>
<dbReference type="FunFam" id="2.40.50.40:FF:000004">
    <property type="entry name" value="C-X-C motif chemokine"/>
    <property type="match status" value="1"/>
</dbReference>
<comment type="subcellular location">
    <subcellularLocation>
        <location evidence="1 6">Secreted</location>
    </subcellularLocation>
</comment>